<proteinExistence type="predicted"/>
<gene>
    <name evidence="2" type="ORF">J2T55_001234</name>
</gene>
<comment type="caution">
    <text evidence="2">The sequence shown here is derived from an EMBL/GenBank/DDBJ whole genome shotgun (WGS) entry which is preliminary data.</text>
</comment>
<keyword evidence="1" id="KW-0812">Transmembrane</keyword>
<dbReference type="EMBL" id="JANUCT010000007">
    <property type="protein sequence ID" value="MCS3903214.1"/>
    <property type="molecule type" value="Genomic_DNA"/>
</dbReference>
<organism evidence="2 3">
    <name type="scientific">Methylohalomonas lacus</name>
    <dbReference type="NCBI Taxonomy" id="398773"/>
    <lineage>
        <taxon>Bacteria</taxon>
        <taxon>Pseudomonadati</taxon>
        <taxon>Pseudomonadota</taxon>
        <taxon>Gammaproteobacteria</taxon>
        <taxon>Methylohalomonadales</taxon>
        <taxon>Methylohalomonadaceae</taxon>
        <taxon>Methylohalomonas</taxon>
    </lineage>
</organism>
<name>A0AAE3HIW6_9GAMM</name>
<accession>A0AAE3HIW6</accession>
<feature type="transmembrane region" description="Helical" evidence="1">
    <location>
        <begin position="12"/>
        <end position="34"/>
    </location>
</feature>
<feature type="transmembrane region" description="Helical" evidence="1">
    <location>
        <begin position="88"/>
        <end position="107"/>
    </location>
</feature>
<evidence type="ECO:0000313" key="2">
    <source>
        <dbReference type="EMBL" id="MCS3903214.1"/>
    </source>
</evidence>
<dbReference type="AlphaFoldDB" id="A0AAE3HIW6"/>
<dbReference type="RefSeq" id="WP_259054838.1">
    <property type="nucleotide sequence ID" value="NZ_JANUCT010000007.1"/>
</dbReference>
<keyword evidence="1" id="KW-1133">Transmembrane helix</keyword>
<evidence type="ECO:0000313" key="3">
    <source>
        <dbReference type="Proteomes" id="UP001204445"/>
    </source>
</evidence>
<evidence type="ECO:0000256" key="1">
    <source>
        <dbReference type="SAM" id="Phobius"/>
    </source>
</evidence>
<sequence>MPTDITLARAMHVLAVVHWIGGVSLVTLVLLPALRRQADAVMALAQFADLEAGFSRQAKLSVTVAGLTGFYLTHRLAAWERLLDISYWWMHAMAAIWLLFTLVLFVIEPLHQRRHRQALTAPQAGARLQLIQRLHGLLLTLSMVTVAAAVLGAHGYLNA</sequence>
<keyword evidence="1" id="KW-0472">Membrane</keyword>
<protein>
    <submittedName>
        <fullName evidence="2">Membrane protein</fullName>
    </submittedName>
</protein>
<dbReference type="Proteomes" id="UP001204445">
    <property type="component" value="Unassembled WGS sequence"/>
</dbReference>
<reference evidence="2" key="1">
    <citation type="submission" date="2022-08" db="EMBL/GenBank/DDBJ databases">
        <title>Genomic Encyclopedia of Type Strains, Phase III (KMG-III): the genomes of soil and plant-associated and newly described type strains.</title>
        <authorList>
            <person name="Whitman W."/>
        </authorList>
    </citation>
    <scope>NUCLEOTIDE SEQUENCE</scope>
    <source>
        <strain evidence="2">HMT 1</strain>
    </source>
</reference>
<keyword evidence="3" id="KW-1185">Reference proteome</keyword>
<feature type="transmembrane region" description="Helical" evidence="1">
    <location>
        <begin position="137"/>
        <end position="157"/>
    </location>
</feature>